<dbReference type="GO" id="GO:0006506">
    <property type="term" value="P:GPI anchor biosynthetic process"/>
    <property type="evidence" value="ECO:0007669"/>
    <property type="project" value="TreeGrafter"/>
</dbReference>
<evidence type="ECO:0000256" key="6">
    <source>
        <dbReference type="ARBA" id="ARBA00023136"/>
    </source>
</evidence>
<accession>A0A9P5VCV8</accession>
<proteinExistence type="inferred from homology"/>
<dbReference type="OrthoDB" id="311279at2759"/>
<dbReference type="GO" id="GO:0005789">
    <property type="term" value="C:endoplasmic reticulum membrane"/>
    <property type="evidence" value="ECO:0007669"/>
    <property type="project" value="UniProtKB-SubCell"/>
</dbReference>
<dbReference type="PANTHER" id="PTHR15039:SF11">
    <property type="entry name" value="DOLICHOL PHOSPHATE-MANNOSE BIOSYNTHESIS REGULATORY PROTEIN"/>
    <property type="match status" value="1"/>
</dbReference>
<dbReference type="GO" id="GO:0030234">
    <property type="term" value="F:enzyme regulator activity"/>
    <property type="evidence" value="ECO:0007669"/>
    <property type="project" value="UniProtKB-UniRule"/>
</dbReference>
<name>A0A9P5VCV8_9FUNG</name>
<evidence type="ECO:0000256" key="7">
    <source>
        <dbReference type="RuleBase" id="RU365084"/>
    </source>
</evidence>
<evidence type="ECO:0000256" key="5">
    <source>
        <dbReference type="ARBA" id="ARBA00022989"/>
    </source>
</evidence>
<dbReference type="GO" id="GO:0180047">
    <property type="term" value="P:dolichol phosphate mannose biosynthetic process"/>
    <property type="evidence" value="ECO:0007669"/>
    <property type="project" value="InterPro"/>
</dbReference>
<reference evidence="8" key="1">
    <citation type="journal article" date="2020" name="Fungal Divers.">
        <title>Resolving the Mortierellaceae phylogeny through synthesis of multi-gene phylogenetics and phylogenomics.</title>
        <authorList>
            <person name="Vandepol N."/>
            <person name="Liber J."/>
            <person name="Desiro A."/>
            <person name="Na H."/>
            <person name="Kennedy M."/>
            <person name="Barry K."/>
            <person name="Grigoriev I.V."/>
            <person name="Miller A.N."/>
            <person name="O'Donnell K."/>
            <person name="Stajich J.E."/>
            <person name="Bonito G."/>
        </authorList>
    </citation>
    <scope>NUCLEOTIDE SEQUENCE</scope>
    <source>
        <strain evidence="8">NRRL 6426</strain>
    </source>
</reference>
<evidence type="ECO:0000256" key="1">
    <source>
        <dbReference type="ARBA" id="ARBA00004477"/>
    </source>
</evidence>
<comment type="subunit">
    <text evidence="7">Component of the dolichol-phosphate mannose (DPM) synthase complex.</text>
</comment>
<feature type="transmembrane region" description="Helical" evidence="7">
    <location>
        <begin position="77"/>
        <end position="102"/>
    </location>
</feature>
<dbReference type="Proteomes" id="UP000748756">
    <property type="component" value="Unassembled WGS sequence"/>
</dbReference>
<dbReference type="EMBL" id="JAAAUQ010000172">
    <property type="protein sequence ID" value="KAF9153482.1"/>
    <property type="molecule type" value="Genomic_DNA"/>
</dbReference>
<sequence>MVKNGSRRTDFGSHKVALSPSLIHTGTTGASGQDKVVGASLLTFSTVVFVYYTLWAIVMPFVDETYFLHDYFPRREYAIRIPCVLLVFGLTVILTFLSMVMIKSKKKVEKKSA</sequence>
<dbReference type="GO" id="GO:0033185">
    <property type="term" value="C:dolichol-phosphate-mannose synthase complex"/>
    <property type="evidence" value="ECO:0007669"/>
    <property type="project" value="TreeGrafter"/>
</dbReference>
<organism evidence="8 9">
    <name type="scientific">Linnemannia schmuckeri</name>
    <dbReference type="NCBI Taxonomy" id="64567"/>
    <lineage>
        <taxon>Eukaryota</taxon>
        <taxon>Fungi</taxon>
        <taxon>Fungi incertae sedis</taxon>
        <taxon>Mucoromycota</taxon>
        <taxon>Mortierellomycotina</taxon>
        <taxon>Mortierellomycetes</taxon>
        <taxon>Mortierellales</taxon>
        <taxon>Mortierellaceae</taxon>
        <taxon>Linnemannia</taxon>
    </lineage>
</organism>
<keyword evidence="5 7" id="KW-1133">Transmembrane helix</keyword>
<keyword evidence="4 7" id="KW-0256">Endoplasmic reticulum</keyword>
<dbReference type="Pfam" id="PF07297">
    <property type="entry name" value="DPM2"/>
    <property type="match status" value="1"/>
</dbReference>
<dbReference type="PANTHER" id="PTHR15039">
    <property type="entry name" value="DOLICHOL PHOSPHATE-MANNOSE BIOSYNTHESIS REGULATORY PROTEIN"/>
    <property type="match status" value="1"/>
</dbReference>
<comment type="similarity">
    <text evidence="2 7">Belongs to the DPM2 family.</text>
</comment>
<protein>
    <recommendedName>
        <fullName evidence="7">Dolichol phosphate-mannose biosynthesis regulatory protein</fullName>
    </recommendedName>
</protein>
<evidence type="ECO:0000313" key="8">
    <source>
        <dbReference type="EMBL" id="KAF9153482.1"/>
    </source>
</evidence>
<dbReference type="AlphaFoldDB" id="A0A9P5VCV8"/>
<keyword evidence="3 7" id="KW-0812">Transmembrane</keyword>
<evidence type="ECO:0000313" key="9">
    <source>
        <dbReference type="Proteomes" id="UP000748756"/>
    </source>
</evidence>
<comment type="pathway">
    <text evidence="7">Protein modification; protein glycosylation.</text>
</comment>
<evidence type="ECO:0000256" key="2">
    <source>
        <dbReference type="ARBA" id="ARBA00005478"/>
    </source>
</evidence>
<gene>
    <name evidence="8" type="ORF">BG015_003311</name>
</gene>
<evidence type="ECO:0000256" key="4">
    <source>
        <dbReference type="ARBA" id="ARBA00022824"/>
    </source>
</evidence>
<comment type="subcellular location">
    <subcellularLocation>
        <location evidence="1 7">Endoplasmic reticulum membrane</location>
        <topology evidence="1 7">Multi-pass membrane protein</topology>
    </subcellularLocation>
</comment>
<dbReference type="InterPro" id="IPR009914">
    <property type="entry name" value="DPM2"/>
</dbReference>
<evidence type="ECO:0000256" key="3">
    <source>
        <dbReference type="ARBA" id="ARBA00022692"/>
    </source>
</evidence>
<comment type="function">
    <text evidence="7">Regulatory subunit of the dolichol-phosphate mannose (DPM) synthase complex; essential for the ER localization.</text>
</comment>
<keyword evidence="6 7" id="KW-0472">Membrane</keyword>
<keyword evidence="9" id="KW-1185">Reference proteome</keyword>
<feature type="transmembrane region" description="Helical" evidence="7">
    <location>
        <begin position="36"/>
        <end position="57"/>
    </location>
</feature>
<comment type="caution">
    <text evidence="8">The sequence shown here is derived from an EMBL/GenBank/DDBJ whole genome shotgun (WGS) entry which is preliminary data.</text>
</comment>